<dbReference type="EMBL" id="BAAAUF010000013">
    <property type="protein sequence ID" value="GAA3036922.1"/>
    <property type="molecule type" value="Genomic_DNA"/>
</dbReference>
<keyword evidence="2" id="KW-1185">Reference proteome</keyword>
<name>A0ABP6LBT2_9ACTN</name>
<organism evidence="1 2">
    <name type="scientific">Streptomyces glomeratus</name>
    <dbReference type="NCBI Taxonomy" id="284452"/>
    <lineage>
        <taxon>Bacteria</taxon>
        <taxon>Bacillati</taxon>
        <taxon>Actinomycetota</taxon>
        <taxon>Actinomycetes</taxon>
        <taxon>Kitasatosporales</taxon>
        <taxon>Streptomycetaceae</taxon>
        <taxon>Streptomyces</taxon>
    </lineage>
</organism>
<dbReference type="Proteomes" id="UP001501532">
    <property type="component" value="Unassembled WGS sequence"/>
</dbReference>
<evidence type="ECO:0000313" key="1">
    <source>
        <dbReference type="EMBL" id="GAA3036922.1"/>
    </source>
</evidence>
<sequence length="184" mass="18777">MPASIRPFALALALCGTLIAGVVACGSGGATREVAAYITVPSPSPSTPAQWQRLAKARFAVNAGLAAGAVHQWIVKPWKAGAFSKKAKGRNAALVKAALAGSFAYHRLLAARRNAQGDPALSRAIAPLAPSIDSLKSLPGRLRKGDESAVGSFDAVIRKVKAAGKSAGVPVRPLVPSSPQLARG</sequence>
<proteinExistence type="predicted"/>
<reference evidence="2" key="1">
    <citation type="journal article" date="2019" name="Int. J. Syst. Evol. Microbiol.">
        <title>The Global Catalogue of Microorganisms (GCM) 10K type strain sequencing project: providing services to taxonomists for standard genome sequencing and annotation.</title>
        <authorList>
            <consortium name="The Broad Institute Genomics Platform"/>
            <consortium name="The Broad Institute Genome Sequencing Center for Infectious Disease"/>
            <person name="Wu L."/>
            <person name="Ma J."/>
        </authorList>
    </citation>
    <scope>NUCLEOTIDE SEQUENCE [LARGE SCALE GENOMIC DNA]</scope>
    <source>
        <strain evidence="2">JCM 9091</strain>
    </source>
</reference>
<protein>
    <submittedName>
        <fullName evidence="1">Uncharacterized protein</fullName>
    </submittedName>
</protein>
<evidence type="ECO:0000313" key="2">
    <source>
        <dbReference type="Proteomes" id="UP001501532"/>
    </source>
</evidence>
<accession>A0ABP6LBT2</accession>
<dbReference type="PROSITE" id="PS51257">
    <property type="entry name" value="PROKAR_LIPOPROTEIN"/>
    <property type="match status" value="1"/>
</dbReference>
<dbReference type="RefSeq" id="WP_234512966.1">
    <property type="nucleotide sequence ID" value="NZ_BAAAUF010000013.1"/>
</dbReference>
<gene>
    <name evidence="1" type="ORF">GCM10010448_19160</name>
</gene>
<comment type="caution">
    <text evidence="1">The sequence shown here is derived from an EMBL/GenBank/DDBJ whole genome shotgun (WGS) entry which is preliminary data.</text>
</comment>